<protein>
    <recommendedName>
        <fullName evidence="3">tRNA threonylcarbamoyladenosine biosynthesis protein TsaE</fullName>
    </recommendedName>
    <alternativeName>
        <fullName evidence="10">t(6)A37 threonylcarbamoyladenosine biosynthesis protein TsaE</fullName>
    </alternativeName>
</protein>
<keyword evidence="6" id="KW-0479">Metal-binding</keyword>
<sequence>MELILKNTKDTEQFGYKLGKILKGGEIICLIGDLGAGKTTMTKSIAKGLDVEEYVTSPTFTLINEYRGRVPLYHFDVYRLEEVESIYDLGFEEYFYSNGVSIIEWANKIKNVLPEDVLTIEINRGSNDEERILNIYGSGERNKSIIEELKRD</sequence>
<comment type="subcellular location">
    <subcellularLocation>
        <location evidence="1">Cytoplasm</location>
    </subcellularLocation>
</comment>
<dbReference type="SUPFAM" id="SSF52540">
    <property type="entry name" value="P-loop containing nucleoside triphosphate hydrolases"/>
    <property type="match status" value="1"/>
</dbReference>
<reference evidence="11 12" key="1">
    <citation type="submission" date="2016-11" db="EMBL/GenBank/DDBJ databases">
        <authorList>
            <person name="Jaros S."/>
            <person name="Januszkiewicz K."/>
            <person name="Wedrychowicz H."/>
        </authorList>
    </citation>
    <scope>NUCLEOTIDE SEQUENCE [LARGE SCALE GENOMIC DNA]</scope>
    <source>
        <strain evidence="11 12">DSM 13106</strain>
    </source>
</reference>
<name>A0A1M5SEB7_9FIRM</name>
<dbReference type="STRING" id="1123281.SAMN02745180_00143"/>
<evidence type="ECO:0000256" key="9">
    <source>
        <dbReference type="ARBA" id="ARBA00022842"/>
    </source>
</evidence>
<dbReference type="OrthoDB" id="9815896at2"/>
<evidence type="ECO:0000256" key="7">
    <source>
        <dbReference type="ARBA" id="ARBA00022741"/>
    </source>
</evidence>
<dbReference type="EMBL" id="FQXR01000002">
    <property type="protein sequence ID" value="SHH36618.1"/>
    <property type="molecule type" value="Genomic_DNA"/>
</dbReference>
<dbReference type="RefSeq" id="WP_072742615.1">
    <property type="nucleotide sequence ID" value="NZ_FQXR01000002.1"/>
</dbReference>
<accession>A0A1M5SEB7</accession>
<dbReference type="PANTHER" id="PTHR33540:SF2">
    <property type="entry name" value="TRNA THREONYLCARBAMOYLADENOSINE BIOSYNTHESIS PROTEIN TSAE"/>
    <property type="match status" value="1"/>
</dbReference>
<evidence type="ECO:0000256" key="1">
    <source>
        <dbReference type="ARBA" id="ARBA00004496"/>
    </source>
</evidence>
<evidence type="ECO:0000256" key="3">
    <source>
        <dbReference type="ARBA" id="ARBA00019010"/>
    </source>
</evidence>
<evidence type="ECO:0000256" key="4">
    <source>
        <dbReference type="ARBA" id="ARBA00022490"/>
    </source>
</evidence>
<organism evidence="11 12">
    <name type="scientific">Sporanaerobacter acetigenes DSM 13106</name>
    <dbReference type="NCBI Taxonomy" id="1123281"/>
    <lineage>
        <taxon>Bacteria</taxon>
        <taxon>Bacillati</taxon>
        <taxon>Bacillota</taxon>
        <taxon>Tissierellia</taxon>
        <taxon>Tissierellales</taxon>
        <taxon>Sporanaerobacteraceae</taxon>
        <taxon>Sporanaerobacter</taxon>
    </lineage>
</organism>
<comment type="similarity">
    <text evidence="2">Belongs to the TsaE family.</text>
</comment>
<keyword evidence="9" id="KW-0460">Magnesium</keyword>
<dbReference type="Pfam" id="PF02367">
    <property type="entry name" value="TsaE"/>
    <property type="match status" value="1"/>
</dbReference>
<dbReference type="Gene3D" id="3.40.50.300">
    <property type="entry name" value="P-loop containing nucleotide triphosphate hydrolases"/>
    <property type="match status" value="1"/>
</dbReference>
<keyword evidence="4" id="KW-0963">Cytoplasm</keyword>
<dbReference type="GO" id="GO:0005737">
    <property type="term" value="C:cytoplasm"/>
    <property type="evidence" value="ECO:0007669"/>
    <property type="project" value="UniProtKB-SubCell"/>
</dbReference>
<evidence type="ECO:0000256" key="6">
    <source>
        <dbReference type="ARBA" id="ARBA00022723"/>
    </source>
</evidence>
<dbReference type="Proteomes" id="UP000184389">
    <property type="component" value="Unassembled WGS sequence"/>
</dbReference>
<keyword evidence="12" id="KW-1185">Reference proteome</keyword>
<dbReference type="GO" id="GO:0005524">
    <property type="term" value="F:ATP binding"/>
    <property type="evidence" value="ECO:0007669"/>
    <property type="project" value="UniProtKB-KW"/>
</dbReference>
<dbReference type="NCBIfam" id="TIGR00150">
    <property type="entry name" value="T6A_YjeE"/>
    <property type="match status" value="1"/>
</dbReference>
<evidence type="ECO:0000313" key="11">
    <source>
        <dbReference type="EMBL" id="SHH36618.1"/>
    </source>
</evidence>
<keyword evidence="5" id="KW-0819">tRNA processing</keyword>
<keyword evidence="7" id="KW-0547">Nucleotide-binding</keyword>
<dbReference type="GO" id="GO:0002949">
    <property type="term" value="P:tRNA threonylcarbamoyladenosine modification"/>
    <property type="evidence" value="ECO:0007669"/>
    <property type="project" value="InterPro"/>
</dbReference>
<proteinExistence type="inferred from homology"/>
<evidence type="ECO:0000256" key="8">
    <source>
        <dbReference type="ARBA" id="ARBA00022840"/>
    </source>
</evidence>
<dbReference type="InterPro" id="IPR027417">
    <property type="entry name" value="P-loop_NTPase"/>
</dbReference>
<evidence type="ECO:0000256" key="10">
    <source>
        <dbReference type="ARBA" id="ARBA00032441"/>
    </source>
</evidence>
<dbReference type="AlphaFoldDB" id="A0A1M5SEB7"/>
<dbReference type="InterPro" id="IPR003442">
    <property type="entry name" value="T6A_TsaE"/>
</dbReference>
<evidence type="ECO:0000256" key="2">
    <source>
        <dbReference type="ARBA" id="ARBA00007599"/>
    </source>
</evidence>
<dbReference type="PANTHER" id="PTHR33540">
    <property type="entry name" value="TRNA THREONYLCARBAMOYLADENOSINE BIOSYNTHESIS PROTEIN TSAE"/>
    <property type="match status" value="1"/>
</dbReference>
<evidence type="ECO:0000256" key="5">
    <source>
        <dbReference type="ARBA" id="ARBA00022694"/>
    </source>
</evidence>
<keyword evidence="8" id="KW-0067">ATP-binding</keyword>
<gene>
    <name evidence="11" type="ORF">SAMN02745180_00143</name>
</gene>
<evidence type="ECO:0000313" key="12">
    <source>
        <dbReference type="Proteomes" id="UP000184389"/>
    </source>
</evidence>
<dbReference type="GO" id="GO:0046872">
    <property type="term" value="F:metal ion binding"/>
    <property type="evidence" value="ECO:0007669"/>
    <property type="project" value="UniProtKB-KW"/>
</dbReference>